<evidence type="ECO:0000256" key="11">
    <source>
        <dbReference type="ARBA" id="ARBA00038053"/>
    </source>
</evidence>
<dbReference type="GO" id="GO:0005886">
    <property type="term" value="C:plasma membrane"/>
    <property type="evidence" value="ECO:0007669"/>
    <property type="project" value="TreeGrafter"/>
</dbReference>
<feature type="transmembrane region" description="Helical" evidence="16">
    <location>
        <begin position="47"/>
        <end position="66"/>
    </location>
</feature>
<feature type="transmembrane region" description="Helical" evidence="16">
    <location>
        <begin position="166"/>
        <end position="183"/>
    </location>
</feature>
<evidence type="ECO:0000256" key="4">
    <source>
        <dbReference type="ARBA" id="ARBA00022692"/>
    </source>
</evidence>
<organism evidence="17 18">
    <name type="scientific">Candidatus Taylorbacteria bacterium RIFCSPHIGHO2_02_FULL_46_13</name>
    <dbReference type="NCBI Taxonomy" id="1802312"/>
    <lineage>
        <taxon>Bacteria</taxon>
        <taxon>Candidatus Tayloriibacteriota</taxon>
    </lineage>
</organism>
<dbReference type="EMBL" id="MHRQ01000022">
    <property type="protein sequence ID" value="OHA26325.1"/>
    <property type="molecule type" value="Genomic_DNA"/>
</dbReference>
<sequence length="368" mass="39558">MRRSYAPVNGLLLATLLALTGIGFVIFLSASIGLVARDTGADFKSVVFTQTIFGLLPGLLGMYVLSRIPHKKLRIWSLYLLAFSILLSFAVFIPGLGFAHGGAQRWISLGSHTFQPSELLKIAVIIYLAAWFAMVGQKASTFRSGALPFLVVIGITGAVLFSQPDIDTFMVLFASGLAMYIAAGAKIRHVILILLLCTLLTGVLTLVFPYVKQRMQTFINPTADSLGSGYQIQQSLIAVGSGGFFGKGFGKSTQKFNYLPEPIGDSVYAVASEEFGFIGSVGLLFFFFLLGHQGLRVASRARDLFGRYLAVGIVMMFLSQAFINIGAMLGILPLSGITLPFISHGGTALLFTLTEAGILLSISRSARE</sequence>
<evidence type="ECO:0000256" key="8">
    <source>
        <dbReference type="ARBA" id="ARBA00023136"/>
    </source>
</evidence>
<dbReference type="GO" id="GO:0051301">
    <property type="term" value="P:cell division"/>
    <property type="evidence" value="ECO:0007669"/>
    <property type="project" value="InterPro"/>
</dbReference>
<evidence type="ECO:0000313" key="17">
    <source>
        <dbReference type="EMBL" id="OHA26325.1"/>
    </source>
</evidence>
<evidence type="ECO:0000313" key="18">
    <source>
        <dbReference type="Proteomes" id="UP000177565"/>
    </source>
</evidence>
<evidence type="ECO:0000256" key="15">
    <source>
        <dbReference type="ARBA" id="ARBA00049902"/>
    </source>
</evidence>
<evidence type="ECO:0000256" key="13">
    <source>
        <dbReference type="ARBA" id="ARBA00041418"/>
    </source>
</evidence>
<dbReference type="Proteomes" id="UP000177565">
    <property type="component" value="Unassembled WGS sequence"/>
</dbReference>
<comment type="caution">
    <text evidence="17">The sequence shown here is derived from an EMBL/GenBank/DDBJ whole genome shotgun (WGS) entry which is preliminary data.</text>
</comment>
<keyword evidence="8 16" id="KW-0472">Membrane</keyword>
<evidence type="ECO:0000256" key="10">
    <source>
        <dbReference type="ARBA" id="ARBA00033270"/>
    </source>
</evidence>
<evidence type="ECO:0000256" key="16">
    <source>
        <dbReference type="SAM" id="Phobius"/>
    </source>
</evidence>
<keyword evidence="5" id="KW-0133">Cell shape</keyword>
<dbReference type="InterPro" id="IPR001182">
    <property type="entry name" value="FtsW/RodA"/>
</dbReference>
<feature type="transmembrane region" description="Helical" evidence="16">
    <location>
        <begin position="78"/>
        <end position="99"/>
    </location>
</feature>
<feature type="transmembrane region" description="Helical" evidence="16">
    <location>
        <begin position="119"/>
        <end position="135"/>
    </location>
</feature>
<gene>
    <name evidence="17" type="ORF">A3C06_04775</name>
</gene>
<feature type="transmembrane region" description="Helical" evidence="16">
    <location>
        <begin position="341"/>
        <end position="362"/>
    </location>
</feature>
<dbReference type="Pfam" id="PF01098">
    <property type="entry name" value="FTSW_RODA_SPOVE"/>
    <property type="match status" value="1"/>
</dbReference>
<feature type="transmembrane region" description="Helical" evidence="16">
    <location>
        <begin position="307"/>
        <end position="329"/>
    </location>
</feature>
<evidence type="ECO:0000256" key="6">
    <source>
        <dbReference type="ARBA" id="ARBA00022984"/>
    </source>
</evidence>
<comment type="subcellular location">
    <subcellularLocation>
        <location evidence="1">Membrane</location>
        <topology evidence="1">Multi-pass membrane protein</topology>
    </subcellularLocation>
</comment>
<comment type="similarity">
    <text evidence="11">Belongs to the SEDS family. FtsW subfamily.</text>
</comment>
<dbReference type="EC" id="2.4.99.28" evidence="14"/>
<dbReference type="GO" id="GO:0032153">
    <property type="term" value="C:cell division site"/>
    <property type="evidence" value="ECO:0007669"/>
    <property type="project" value="TreeGrafter"/>
</dbReference>
<comment type="catalytic activity">
    <reaction evidence="15">
        <text>[GlcNAc-(1-&gt;4)-Mur2Ac(oyl-L-Ala-gamma-D-Glu-L-Lys-D-Ala-D-Ala)](n)-di-trans,octa-cis-undecaprenyl diphosphate + beta-D-GlcNAc-(1-&gt;4)-Mur2Ac(oyl-L-Ala-gamma-D-Glu-L-Lys-D-Ala-D-Ala)-di-trans,octa-cis-undecaprenyl diphosphate = [GlcNAc-(1-&gt;4)-Mur2Ac(oyl-L-Ala-gamma-D-Glu-L-Lys-D-Ala-D-Ala)](n+1)-di-trans,octa-cis-undecaprenyl diphosphate + di-trans,octa-cis-undecaprenyl diphosphate + H(+)</text>
        <dbReference type="Rhea" id="RHEA:23708"/>
        <dbReference type="Rhea" id="RHEA-COMP:9602"/>
        <dbReference type="Rhea" id="RHEA-COMP:9603"/>
        <dbReference type="ChEBI" id="CHEBI:15378"/>
        <dbReference type="ChEBI" id="CHEBI:58405"/>
        <dbReference type="ChEBI" id="CHEBI:60033"/>
        <dbReference type="ChEBI" id="CHEBI:78435"/>
        <dbReference type="EC" id="2.4.99.28"/>
    </reaction>
</comment>
<keyword evidence="6" id="KW-0573">Peptidoglycan synthesis</keyword>
<dbReference type="GO" id="GO:0008955">
    <property type="term" value="F:peptidoglycan glycosyltransferase activity"/>
    <property type="evidence" value="ECO:0007669"/>
    <property type="project" value="UniProtKB-EC"/>
</dbReference>
<feature type="transmembrane region" description="Helical" evidence="16">
    <location>
        <begin position="275"/>
        <end position="295"/>
    </location>
</feature>
<evidence type="ECO:0000256" key="2">
    <source>
        <dbReference type="ARBA" id="ARBA00022676"/>
    </source>
</evidence>
<dbReference type="GO" id="GO:0015648">
    <property type="term" value="F:lipid-linked peptidoglycan transporter activity"/>
    <property type="evidence" value="ECO:0007669"/>
    <property type="project" value="TreeGrafter"/>
</dbReference>
<evidence type="ECO:0000256" key="9">
    <source>
        <dbReference type="ARBA" id="ARBA00032370"/>
    </source>
</evidence>
<feature type="transmembrane region" description="Helical" evidence="16">
    <location>
        <begin position="142"/>
        <end position="160"/>
    </location>
</feature>
<feature type="transmembrane region" description="Helical" evidence="16">
    <location>
        <begin position="190"/>
        <end position="211"/>
    </location>
</feature>
<keyword evidence="7 16" id="KW-1133">Transmembrane helix</keyword>
<keyword evidence="3" id="KW-0808">Transferase</keyword>
<accession>A0A1G2MR32</accession>
<dbReference type="STRING" id="1802312.A3C06_04775"/>
<keyword evidence="2" id="KW-0328">Glycosyltransferase</keyword>
<name>A0A1G2MR32_9BACT</name>
<evidence type="ECO:0000256" key="5">
    <source>
        <dbReference type="ARBA" id="ARBA00022960"/>
    </source>
</evidence>
<dbReference type="PANTHER" id="PTHR30474">
    <property type="entry name" value="CELL CYCLE PROTEIN"/>
    <property type="match status" value="1"/>
</dbReference>
<dbReference type="AlphaFoldDB" id="A0A1G2MR32"/>
<evidence type="ECO:0000256" key="7">
    <source>
        <dbReference type="ARBA" id="ARBA00022989"/>
    </source>
</evidence>
<protein>
    <recommendedName>
        <fullName evidence="12">Probable peptidoglycan glycosyltransferase FtsW</fullName>
        <ecNumber evidence="14">2.4.99.28</ecNumber>
    </recommendedName>
    <alternativeName>
        <fullName evidence="13">Cell division protein FtsW</fullName>
    </alternativeName>
    <alternativeName>
        <fullName evidence="10">Cell wall polymerase</fullName>
    </alternativeName>
    <alternativeName>
        <fullName evidence="9">Peptidoglycan polymerase</fullName>
    </alternativeName>
</protein>
<evidence type="ECO:0000256" key="1">
    <source>
        <dbReference type="ARBA" id="ARBA00004141"/>
    </source>
</evidence>
<evidence type="ECO:0000256" key="12">
    <source>
        <dbReference type="ARBA" id="ARBA00041185"/>
    </source>
</evidence>
<evidence type="ECO:0000256" key="14">
    <source>
        <dbReference type="ARBA" id="ARBA00044770"/>
    </source>
</evidence>
<keyword evidence="4 16" id="KW-0812">Transmembrane</keyword>
<dbReference type="GO" id="GO:0008360">
    <property type="term" value="P:regulation of cell shape"/>
    <property type="evidence" value="ECO:0007669"/>
    <property type="project" value="UniProtKB-KW"/>
</dbReference>
<dbReference type="PANTHER" id="PTHR30474:SF2">
    <property type="entry name" value="PEPTIDOGLYCAN GLYCOSYLTRANSFERASE FTSW-RELATED"/>
    <property type="match status" value="1"/>
</dbReference>
<dbReference type="GO" id="GO:0009252">
    <property type="term" value="P:peptidoglycan biosynthetic process"/>
    <property type="evidence" value="ECO:0007669"/>
    <property type="project" value="UniProtKB-KW"/>
</dbReference>
<proteinExistence type="inferred from homology"/>
<evidence type="ECO:0000256" key="3">
    <source>
        <dbReference type="ARBA" id="ARBA00022679"/>
    </source>
</evidence>
<feature type="transmembrane region" description="Helical" evidence="16">
    <location>
        <begin position="12"/>
        <end position="35"/>
    </location>
</feature>
<reference evidence="17 18" key="1">
    <citation type="journal article" date="2016" name="Nat. Commun.">
        <title>Thousands of microbial genomes shed light on interconnected biogeochemical processes in an aquifer system.</title>
        <authorList>
            <person name="Anantharaman K."/>
            <person name="Brown C.T."/>
            <person name="Hug L.A."/>
            <person name="Sharon I."/>
            <person name="Castelle C.J."/>
            <person name="Probst A.J."/>
            <person name="Thomas B.C."/>
            <person name="Singh A."/>
            <person name="Wilkins M.J."/>
            <person name="Karaoz U."/>
            <person name="Brodie E.L."/>
            <person name="Williams K.H."/>
            <person name="Hubbard S.S."/>
            <person name="Banfield J.F."/>
        </authorList>
    </citation>
    <scope>NUCLEOTIDE SEQUENCE [LARGE SCALE GENOMIC DNA]</scope>
</reference>